<keyword evidence="2" id="KW-1185">Reference proteome</keyword>
<reference evidence="1 2" key="1">
    <citation type="submission" date="2018-04" db="EMBL/GenBank/DDBJ databases">
        <title>Halococcoides cellulosivorans gen. nov., sp. nov., an extremely halophilic cellulose-utilizing haloarchaeon from hypersaline lakes.</title>
        <authorList>
            <person name="Sorokin D.Y."/>
            <person name="Toshchakov S.V."/>
            <person name="Samarov N.I."/>
            <person name="Korzhenkov A."/>
            <person name="Kublanov I.V."/>
        </authorList>
    </citation>
    <scope>NUCLEOTIDE SEQUENCE [LARGE SCALE GENOMIC DNA]</scope>
    <source>
        <strain evidence="1 2">HArcel1</strain>
    </source>
</reference>
<dbReference type="KEGG" id="harc:HARCEL1_02185"/>
<dbReference type="GeneID" id="36511278"/>
<dbReference type="Proteomes" id="UP000244727">
    <property type="component" value="Chromosome"/>
</dbReference>
<sequence>MPTRFTIVCEDERAETIATLARRHDLTEEGVLRQLLDLGLEAVENAAESQSAIER</sequence>
<dbReference type="EMBL" id="CP028858">
    <property type="protein sequence ID" value="AWB26602.1"/>
    <property type="molecule type" value="Genomic_DNA"/>
</dbReference>
<gene>
    <name evidence="1" type="ORF">HARCEL1_02185</name>
</gene>
<proteinExistence type="predicted"/>
<accession>A0A2R4WYI6</accession>
<protein>
    <submittedName>
        <fullName evidence="1">CopG family transcriptional regulator</fullName>
    </submittedName>
</protein>
<dbReference type="AlphaFoldDB" id="A0A2R4WYI6"/>
<name>A0A2R4WYI6_9EURY</name>
<organism evidence="1 2">
    <name type="scientific">Halococcoides cellulosivorans</name>
    <dbReference type="NCBI Taxonomy" id="1679096"/>
    <lineage>
        <taxon>Archaea</taxon>
        <taxon>Methanobacteriati</taxon>
        <taxon>Methanobacteriota</taxon>
        <taxon>Stenosarchaea group</taxon>
        <taxon>Halobacteria</taxon>
        <taxon>Halobacteriales</taxon>
        <taxon>Haloarculaceae</taxon>
        <taxon>Halococcoides</taxon>
    </lineage>
</organism>
<evidence type="ECO:0000313" key="1">
    <source>
        <dbReference type="EMBL" id="AWB26602.1"/>
    </source>
</evidence>
<dbReference type="RefSeq" id="WP_108380971.1">
    <property type="nucleotide sequence ID" value="NZ_CP028858.1"/>
</dbReference>
<evidence type="ECO:0000313" key="2">
    <source>
        <dbReference type="Proteomes" id="UP000244727"/>
    </source>
</evidence>